<accession>A0A0E9PB34</accession>
<organism evidence="1">
    <name type="scientific">Anguilla anguilla</name>
    <name type="common">European freshwater eel</name>
    <name type="synonym">Muraena anguilla</name>
    <dbReference type="NCBI Taxonomy" id="7936"/>
    <lineage>
        <taxon>Eukaryota</taxon>
        <taxon>Metazoa</taxon>
        <taxon>Chordata</taxon>
        <taxon>Craniata</taxon>
        <taxon>Vertebrata</taxon>
        <taxon>Euteleostomi</taxon>
        <taxon>Actinopterygii</taxon>
        <taxon>Neopterygii</taxon>
        <taxon>Teleostei</taxon>
        <taxon>Anguilliformes</taxon>
        <taxon>Anguillidae</taxon>
        <taxon>Anguilla</taxon>
    </lineage>
</organism>
<reference evidence="1" key="1">
    <citation type="submission" date="2014-11" db="EMBL/GenBank/DDBJ databases">
        <authorList>
            <person name="Amaro Gonzalez C."/>
        </authorList>
    </citation>
    <scope>NUCLEOTIDE SEQUENCE</scope>
</reference>
<evidence type="ECO:0000313" key="1">
    <source>
        <dbReference type="EMBL" id="JAH01487.1"/>
    </source>
</evidence>
<proteinExistence type="predicted"/>
<protein>
    <submittedName>
        <fullName evidence="1">Uncharacterized protein</fullName>
    </submittedName>
</protein>
<reference evidence="1" key="2">
    <citation type="journal article" date="2015" name="Fish Shellfish Immunol.">
        <title>Early steps in the European eel (Anguilla anguilla)-Vibrio vulnificus interaction in the gills: Role of the RtxA13 toxin.</title>
        <authorList>
            <person name="Callol A."/>
            <person name="Pajuelo D."/>
            <person name="Ebbesson L."/>
            <person name="Teles M."/>
            <person name="MacKenzie S."/>
            <person name="Amaro C."/>
        </authorList>
    </citation>
    <scope>NUCLEOTIDE SEQUENCE</scope>
</reference>
<dbReference type="EMBL" id="GBXM01107090">
    <property type="protein sequence ID" value="JAH01487.1"/>
    <property type="molecule type" value="Transcribed_RNA"/>
</dbReference>
<dbReference type="AlphaFoldDB" id="A0A0E9PB34"/>
<sequence length="25" mass="3012">MSVSFKNTSTFRPKHFQVPYMFLFA</sequence>
<name>A0A0E9PB34_ANGAN</name>